<evidence type="ECO:0000256" key="2">
    <source>
        <dbReference type="ARBA" id="ARBA00001947"/>
    </source>
</evidence>
<keyword evidence="11" id="KW-0482">Metalloprotease</keyword>
<dbReference type="InterPro" id="IPR001930">
    <property type="entry name" value="Peptidase_M1"/>
</dbReference>
<dbReference type="PANTHER" id="PTHR46322">
    <property type="entry name" value="PUROMYCIN-SENSITIVE AMINOPEPTIDASE"/>
    <property type="match status" value="1"/>
</dbReference>
<dbReference type="Pfam" id="PF11940">
    <property type="entry name" value="DUF3458"/>
    <property type="match status" value="1"/>
</dbReference>
<protein>
    <recommendedName>
        <fullName evidence="5 12">Aminopeptidase N</fullName>
        <ecNumber evidence="4 12">3.4.11.2</ecNumber>
    </recommendedName>
</protein>
<dbReference type="InterPro" id="IPR014782">
    <property type="entry name" value="Peptidase_M1_dom"/>
</dbReference>
<dbReference type="Gene3D" id="2.60.40.1840">
    <property type="match status" value="1"/>
</dbReference>
<dbReference type="Gene3D" id="2.60.40.1730">
    <property type="entry name" value="tricorn interacting facor f3 domain"/>
    <property type="match status" value="1"/>
</dbReference>
<evidence type="ECO:0000256" key="3">
    <source>
        <dbReference type="ARBA" id="ARBA00010136"/>
    </source>
</evidence>
<evidence type="ECO:0000256" key="5">
    <source>
        <dbReference type="ARBA" id="ARBA00015611"/>
    </source>
</evidence>
<dbReference type="FunFam" id="2.60.40.1840:FF:000001">
    <property type="entry name" value="Aminopeptidase N"/>
    <property type="match status" value="1"/>
</dbReference>
<evidence type="ECO:0000256" key="4">
    <source>
        <dbReference type="ARBA" id="ARBA00012564"/>
    </source>
</evidence>
<dbReference type="Pfam" id="PF17432">
    <property type="entry name" value="DUF3458_C"/>
    <property type="match status" value="1"/>
</dbReference>
<feature type="domain" description="Peptidase M1 alanyl aminopeptidase C-terminal" evidence="15">
    <location>
        <begin position="560"/>
        <end position="883"/>
    </location>
</feature>
<comment type="cofactor">
    <cofactor evidence="2">
        <name>Zn(2+)</name>
        <dbReference type="ChEBI" id="CHEBI:29105"/>
    </cofactor>
</comment>
<dbReference type="SUPFAM" id="SSF55486">
    <property type="entry name" value="Metalloproteases ('zincins'), catalytic domain"/>
    <property type="match status" value="1"/>
</dbReference>
<dbReference type="Gene3D" id="3.30.2010.30">
    <property type="match status" value="1"/>
</dbReference>
<keyword evidence="6 17" id="KW-0031">Aminopeptidase</keyword>
<keyword evidence="7" id="KW-0645">Protease</keyword>
<dbReference type="InterPro" id="IPR024601">
    <property type="entry name" value="Peptidase_M1_pepN_C"/>
</dbReference>
<evidence type="ECO:0000256" key="12">
    <source>
        <dbReference type="NCBIfam" id="TIGR02414"/>
    </source>
</evidence>
<sequence length="883" mass="98195">MRTETGQTFRLEDYRPTPYAIPETKLDFILEPEKTIVRAQLTIERRAGTPAGTPLILDGDELKLISLSLNGASLSDNGYSVTPDQLEITDLPDTDRFTLEIVTEVNPTTNRQLSGLYRSSDVYCTQCEAEGFRRITFYYDRPDVLSVYTVSIDAKKTAAPILLANGNPVEHGVVPSDADRHFAVWHDPHPKPSYLFALVAGSLDVVKDHFTTQSGRPVDLAIYVEHGKQDRALYAMDALKRSMRWDEEKFGREYDLDVFNIVAVSDFNMGAMENKGLNVFNDKYVLADSDTATDVDYAGIEAVIAHEYFHNWTGNRITCRDWFQLCLKEGLTVYRDHEFSADERSRPVKRIAEVKILKAQQFPEDSGPLSHPVRPREYSEINNFYTATVYEKGSEVVRMIRTIIGADLFRKGMDLYFERHDGEAATIEDFIKVFADVSGQDFSQFSLWYDQSGTPKVEASFDFNAEKETFTIEFAQSLAPTPGQPTKKPMHIPIAFGLLGSNGKDILPSSVEGGDAHDGVIHLHRASETIVFHGIKERPVPSLLRGFSAPINLISPLDADDRIFLALNDSDPVARWQALTGIFTQALLDGAKRVRGSHEPEIDNRIIELAGRVASDETLDAAFRALCLTLPTESDIAREMGHNVDPDAIRASRDHLITAIVSAYAGNFASLYASLQQEGTFSPDAVSAGKRALRNVLLDYLSRHENTPARAAQQFADGDNMTDRAAALSVLVHRFGDSHEAQGALASFEKRFGDDGLVMDKWFIVQATRPGEKALDAVRALTKHKLLSFDNPNRVRALIGAFSASNPTGFNRKDGAAYSFFADIILAIDPENPQLAARLLTALRSWRSLEDTRREHARAALARIAGTPKLSTDLRDIVDRTLA</sequence>
<evidence type="ECO:0000256" key="7">
    <source>
        <dbReference type="ARBA" id="ARBA00022670"/>
    </source>
</evidence>
<evidence type="ECO:0000259" key="15">
    <source>
        <dbReference type="Pfam" id="PF17432"/>
    </source>
</evidence>
<evidence type="ECO:0000256" key="8">
    <source>
        <dbReference type="ARBA" id="ARBA00022723"/>
    </source>
</evidence>
<proteinExistence type="inferred from homology"/>
<evidence type="ECO:0000259" key="14">
    <source>
        <dbReference type="Pfam" id="PF11940"/>
    </source>
</evidence>
<dbReference type="EC" id="3.4.11.2" evidence="4 12"/>
<dbReference type="InterPro" id="IPR027268">
    <property type="entry name" value="Peptidase_M4/M1_CTD_sf"/>
</dbReference>
<dbReference type="GO" id="GO:0006508">
    <property type="term" value="P:proteolysis"/>
    <property type="evidence" value="ECO:0007669"/>
    <property type="project" value="UniProtKB-UniRule"/>
</dbReference>
<evidence type="ECO:0000256" key="10">
    <source>
        <dbReference type="ARBA" id="ARBA00022833"/>
    </source>
</evidence>
<dbReference type="NCBIfam" id="TIGR02414">
    <property type="entry name" value="pepN_proteo"/>
    <property type="match status" value="1"/>
</dbReference>
<dbReference type="InterPro" id="IPR012779">
    <property type="entry name" value="Peptidase_M1_pepN"/>
</dbReference>
<dbReference type="PRINTS" id="PR00756">
    <property type="entry name" value="ALADIPTASE"/>
</dbReference>
<dbReference type="FunFam" id="3.30.2010.30:FF:000002">
    <property type="entry name" value="Putative aminopeptidase N"/>
    <property type="match status" value="1"/>
</dbReference>
<keyword evidence="9 17" id="KW-0378">Hydrolase</keyword>
<dbReference type="InterPro" id="IPR035414">
    <property type="entry name" value="Peptidase_M1_pepN_Ig-like"/>
</dbReference>
<evidence type="ECO:0000313" key="17">
    <source>
        <dbReference type="EMBL" id="ASV86793.1"/>
    </source>
</evidence>
<name>A0A248UIX1_9HYPH</name>
<dbReference type="Pfam" id="PF01433">
    <property type="entry name" value="Peptidase_M1"/>
    <property type="match status" value="1"/>
</dbReference>
<dbReference type="GO" id="GO:0016285">
    <property type="term" value="F:alanyl aminopeptidase activity"/>
    <property type="evidence" value="ECO:0007669"/>
    <property type="project" value="UniProtKB-EC"/>
</dbReference>
<evidence type="ECO:0000259" key="13">
    <source>
        <dbReference type="Pfam" id="PF01433"/>
    </source>
</evidence>
<dbReference type="Gene3D" id="1.25.50.10">
    <property type="entry name" value="Peptidase M1, alanyl aminopeptidase, C-terminal domain"/>
    <property type="match status" value="1"/>
</dbReference>
<comment type="catalytic activity">
    <reaction evidence="1">
        <text>Release of an N-terminal amino acid, Xaa-|-Yaa- from a peptide, amide or arylamide. Xaa is preferably Ala, but may be most amino acids including Pro (slow action). When a terminal hydrophobic residue is followed by a prolyl residue, the two may be released as an intact Xaa-Pro dipeptide.</text>
        <dbReference type="EC" id="3.4.11.2"/>
    </reaction>
</comment>
<dbReference type="SUPFAM" id="SSF63737">
    <property type="entry name" value="Leukotriene A4 hydrolase N-terminal domain"/>
    <property type="match status" value="1"/>
</dbReference>
<dbReference type="EMBL" id="CP022604">
    <property type="protein sequence ID" value="ASV86793.1"/>
    <property type="molecule type" value="Genomic_DNA"/>
</dbReference>
<dbReference type="InterPro" id="IPR038438">
    <property type="entry name" value="PepN_Ig-like_sf"/>
</dbReference>
<gene>
    <name evidence="17" type="primary">pepN</name>
    <name evidence="17" type="ORF">CES85_0652</name>
</gene>
<dbReference type="CDD" id="cd09600">
    <property type="entry name" value="M1_APN"/>
    <property type="match status" value="1"/>
</dbReference>
<evidence type="ECO:0000259" key="16">
    <source>
        <dbReference type="Pfam" id="PF17900"/>
    </source>
</evidence>
<accession>A0A248UIX1</accession>
<evidence type="ECO:0000256" key="6">
    <source>
        <dbReference type="ARBA" id="ARBA00022438"/>
    </source>
</evidence>
<dbReference type="InterPro" id="IPR045357">
    <property type="entry name" value="Aminopeptidase_N-like_N"/>
</dbReference>
<dbReference type="GO" id="GO:0008270">
    <property type="term" value="F:zinc ion binding"/>
    <property type="evidence" value="ECO:0007669"/>
    <property type="project" value="InterPro"/>
</dbReference>
<dbReference type="InterPro" id="IPR037144">
    <property type="entry name" value="Peptidase_M1_pepN_C_sf"/>
</dbReference>
<comment type="similarity">
    <text evidence="3">Belongs to the peptidase M1 family.</text>
</comment>
<evidence type="ECO:0000256" key="11">
    <source>
        <dbReference type="ARBA" id="ARBA00023049"/>
    </source>
</evidence>
<dbReference type="Gene3D" id="1.10.390.10">
    <property type="entry name" value="Neutral Protease Domain 2"/>
    <property type="match status" value="1"/>
</dbReference>
<dbReference type="GO" id="GO:0008237">
    <property type="term" value="F:metallopeptidase activity"/>
    <property type="evidence" value="ECO:0007669"/>
    <property type="project" value="UniProtKB-UniRule"/>
</dbReference>
<reference evidence="17 18" key="1">
    <citation type="submission" date="2017-07" db="EMBL/GenBank/DDBJ databases">
        <title>Phylogenetic study on the rhizospheric bacterium Ochrobactrum sp. A44.</title>
        <authorList>
            <person name="Krzyzanowska D.M."/>
            <person name="Ossowicki A."/>
            <person name="Rajewska M."/>
            <person name="Maciag T."/>
            <person name="Kaczynski Z."/>
            <person name="Czerwicka M."/>
            <person name="Jafra S."/>
        </authorList>
    </citation>
    <scope>NUCLEOTIDE SEQUENCE [LARGE SCALE GENOMIC DNA]</scope>
    <source>
        <strain evidence="17 18">A44</strain>
    </source>
</reference>
<dbReference type="RefSeq" id="WP_095446287.1">
    <property type="nucleotide sequence ID" value="NZ_CP022604.1"/>
</dbReference>
<evidence type="ECO:0000256" key="9">
    <source>
        <dbReference type="ARBA" id="ARBA00022801"/>
    </source>
</evidence>
<evidence type="ECO:0000313" key="18">
    <source>
        <dbReference type="Proteomes" id="UP000215256"/>
    </source>
</evidence>
<keyword evidence="10" id="KW-0862">Zinc</keyword>
<dbReference type="Proteomes" id="UP000215256">
    <property type="component" value="Chromosome 1"/>
</dbReference>
<dbReference type="KEGG" id="och:CES85_0652"/>
<evidence type="ECO:0000256" key="1">
    <source>
        <dbReference type="ARBA" id="ARBA00000098"/>
    </source>
</evidence>
<dbReference type="OrthoDB" id="100605at2"/>
<dbReference type="AlphaFoldDB" id="A0A248UIX1"/>
<dbReference type="Pfam" id="PF17900">
    <property type="entry name" value="Peptidase_M1_N"/>
    <property type="match status" value="1"/>
</dbReference>
<dbReference type="InterPro" id="IPR042097">
    <property type="entry name" value="Aminopeptidase_N-like_N_sf"/>
</dbReference>
<feature type="domain" description="Peptidase M1 membrane alanine aminopeptidase" evidence="13">
    <location>
        <begin position="234"/>
        <end position="445"/>
    </location>
</feature>
<dbReference type="PANTHER" id="PTHR46322:SF1">
    <property type="entry name" value="PUROMYCIN-SENSITIVE AMINOPEPTIDASE"/>
    <property type="match status" value="1"/>
</dbReference>
<organism evidence="17 18">
    <name type="scientific">Ochrobactrum quorumnocens</name>
    <dbReference type="NCBI Taxonomy" id="271865"/>
    <lineage>
        <taxon>Bacteria</taxon>
        <taxon>Pseudomonadati</taxon>
        <taxon>Pseudomonadota</taxon>
        <taxon>Alphaproteobacteria</taxon>
        <taxon>Hyphomicrobiales</taxon>
        <taxon>Brucellaceae</taxon>
        <taxon>Brucella/Ochrobactrum group</taxon>
        <taxon>Ochrobactrum</taxon>
    </lineage>
</organism>
<feature type="domain" description="Aminopeptidase N-like N-terminal" evidence="16">
    <location>
        <begin position="26"/>
        <end position="195"/>
    </location>
</feature>
<keyword evidence="8" id="KW-0479">Metal-binding</keyword>
<feature type="domain" description="Peptidase M1 alanyl aminopeptidase Ig-like fold" evidence="14">
    <location>
        <begin position="453"/>
        <end position="553"/>
    </location>
</feature>